<feature type="compositionally biased region" description="Pro residues" evidence="1">
    <location>
        <begin position="20"/>
        <end position="29"/>
    </location>
</feature>
<feature type="compositionally biased region" description="Gly residues" evidence="1">
    <location>
        <begin position="196"/>
        <end position="212"/>
    </location>
</feature>
<comment type="caution">
    <text evidence="2">The sequence shown here is derived from an EMBL/GenBank/DDBJ whole genome shotgun (WGS) entry which is preliminary data.</text>
</comment>
<feature type="compositionally biased region" description="Low complexity" evidence="1">
    <location>
        <begin position="1"/>
        <end position="19"/>
    </location>
</feature>
<organism evidence="2 3">
    <name type="scientific">Umezawaea endophytica</name>
    <dbReference type="NCBI Taxonomy" id="1654476"/>
    <lineage>
        <taxon>Bacteria</taxon>
        <taxon>Bacillati</taxon>
        <taxon>Actinomycetota</taxon>
        <taxon>Actinomycetes</taxon>
        <taxon>Pseudonocardiales</taxon>
        <taxon>Pseudonocardiaceae</taxon>
        <taxon>Umezawaea</taxon>
    </lineage>
</organism>
<feature type="region of interest" description="Disordered" evidence="1">
    <location>
        <begin position="145"/>
        <end position="231"/>
    </location>
</feature>
<evidence type="ECO:0000313" key="3">
    <source>
        <dbReference type="Proteomes" id="UP001141259"/>
    </source>
</evidence>
<dbReference type="Proteomes" id="UP001141259">
    <property type="component" value="Unassembled WGS sequence"/>
</dbReference>
<feature type="region of interest" description="Disordered" evidence="1">
    <location>
        <begin position="1"/>
        <end position="51"/>
    </location>
</feature>
<sequence>MAVNSGSPNVNPNPSVNTNPAPPPPPPPAGIGSGPTGNSGFSQSESTMTGLQGRAGDMQTRLGNISSGLRGLNLGLGSLGPIGLFAVPALNNSNDNAVAQAERGSKAFGDVQQGLRATQQVTASTDTNNASSFRGIDPNNTFKPVPGAANSIAPPPKQGGAQVSQKPNIPGASGPAPAPTRTAGGPAVSTAPKVPGAGGNVPGVNAGPGGGNVAKAPTIPGAGTTVPGGKG</sequence>
<feature type="region of interest" description="Disordered" evidence="1">
    <location>
        <begin position="120"/>
        <end position="139"/>
    </location>
</feature>
<gene>
    <name evidence="2" type="ORF">NZH93_42730</name>
</gene>
<protein>
    <submittedName>
        <fullName evidence="2">Uncharacterized protein</fullName>
    </submittedName>
</protein>
<name>A0A9X3A6P1_9PSEU</name>
<evidence type="ECO:0000313" key="2">
    <source>
        <dbReference type="EMBL" id="MCS7483598.1"/>
    </source>
</evidence>
<feature type="non-terminal residue" evidence="2">
    <location>
        <position position="231"/>
    </location>
</feature>
<proteinExistence type="predicted"/>
<reference evidence="2" key="1">
    <citation type="submission" date="2022-08" db="EMBL/GenBank/DDBJ databases">
        <authorList>
            <person name="Tistechok S."/>
            <person name="Samborskyy M."/>
            <person name="Roman I."/>
        </authorList>
    </citation>
    <scope>NUCLEOTIDE SEQUENCE</scope>
    <source>
        <strain evidence="2">DSM 103496</strain>
    </source>
</reference>
<feature type="compositionally biased region" description="Low complexity" evidence="1">
    <location>
        <begin position="170"/>
        <end position="195"/>
    </location>
</feature>
<accession>A0A9X3A6P1</accession>
<keyword evidence="3" id="KW-1185">Reference proteome</keyword>
<evidence type="ECO:0000256" key="1">
    <source>
        <dbReference type="SAM" id="MobiDB-lite"/>
    </source>
</evidence>
<dbReference type="EMBL" id="JANYMP010000034">
    <property type="protein sequence ID" value="MCS7483598.1"/>
    <property type="molecule type" value="Genomic_DNA"/>
</dbReference>
<dbReference type="AlphaFoldDB" id="A0A9X3A6P1"/>
<feature type="compositionally biased region" description="Polar residues" evidence="1">
    <location>
        <begin position="38"/>
        <end position="50"/>
    </location>
</feature>